<feature type="region of interest" description="Disordered" evidence="1">
    <location>
        <begin position="1"/>
        <end position="23"/>
    </location>
</feature>
<dbReference type="AlphaFoldDB" id="A0A7J9GFY9"/>
<dbReference type="Proteomes" id="UP000593560">
    <property type="component" value="Unassembled WGS sequence"/>
</dbReference>
<evidence type="ECO:0000256" key="1">
    <source>
        <dbReference type="SAM" id="MobiDB-lite"/>
    </source>
</evidence>
<evidence type="ECO:0000313" key="2">
    <source>
        <dbReference type="EMBL" id="MBA0796492.1"/>
    </source>
</evidence>
<name>A0A7J9GFY9_9ROSI</name>
<protein>
    <submittedName>
        <fullName evidence="2">Uncharacterized protein</fullName>
    </submittedName>
</protein>
<proteinExistence type="predicted"/>
<evidence type="ECO:0000313" key="3">
    <source>
        <dbReference type="Proteomes" id="UP000593560"/>
    </source>
</evidence>
<reference evidence="2 3" key="1">
    <citation type="journal article" date="2019" name="Genome Biol. Evol.">
        <title>Insights into the evolution of the New World diploid cottons (Gossypium, subgenus Houzingenia) based on genome sequencing.</title>
        <authorList>
            <person name="Grover C.E."/>
            <person name="Arick M.A. 2nd"/>
            <person name="Thrash A."/>
            <person name="Conover J.L."/>
            <person name="Sanders W.S."/>
            <person name="Peterson D.G."/>
            <person name="Frelichowski J.E."/>
            <person name="Scheffler J.A."/>
            <person name="Scheffler B.E."/>
            <person name="Wendel J.F."/>
        </authorList>
    </citation>
    <scope>NUCLEOTIDE SEQUENCE [LARGE SCALE GENOMIC DNA]</scope>
    <source>
        <strain evidence="2">0</strain>
        <tissue evidence="2">Leaf</tissue>
    </source>
</reference>
<gene>
    <name evidence="2" type="ORF">Gohar_007255</name>
</gene>
<keyword evidence="3" id="KW-1185">Reference proteome</keyword>
<comment type="caution">
    <text evidence="2">The sequence shown here is derived from an EMBL/GenBank/DDBJ whole genome shotgun (WGS) entry which is preliminary data.</text>
</comment>
<dbReference type="EMBL" id="JABFAD010000004">
    <property type="protein sequence ID" value="MBA0796492.1"/>
    <property type="molecule type" value="Genomic_DNA"/>
</dbReference>
<accession>A0A7J9GFY9</accession>
<feature type="non-terminal residue" evidence="2">
    <location>
        <position position="1"/>
    </location>
</feature>
<dbReference type="OrthoDB" id="949852at2759"/>
<sequence>QPHYTSTNRQHRGSSTTLRNQQHENYVINDSLSLSETELREMVGITNIHLVHALDTHITMLK</sequence>
<organism evidence="2 3">
    <name type="scientific">Gossypium harknessii</name>
    <dbReference type="NCBI Taxonomy" id="34285"/>
    <lineage>
        <taxon>Eukaryota</taxon>
        <taxon>Viridiplantae</taxon>
        <taxon>Streptophyta</taxon>
        <taxon>Embryophyta</taxon>
        <taxon>Tracheophyta</taxon>
        <taxon>Spermatophyta</taxon>
        <taxon>Magnoliopsida</taxon>
        <taxon>eudicotyledons</taxon>
        <taxon>Gunneridae</taxon>
        <taxon>Pentapetalae</taxon>
        <taxon>rosids</taxon>
        <taxon>malvids</taxon>
        <taxon>Malvales</taxon>
        <taxon>Malvaceae</taxon>
        <taxon>Malvoideae</taxon>
        <taxon>Gossypium</taxon>
    </lineage>
</organism>